<dbReference type="PANTHER" id="PTHR31306:SF8">
    <property type="entry name" value="GLYCOSYLTRANSFERASE FAMILY 34 PROTEIN"/>
    <property type="match status" value="1"/>
</dbReference>
<dbReference type="InterPro" id="IPR029044">
    <property type="entry name" value="Nucleotide-diphossugar_trans"/>
</dbReference>
<dbReference type="Gene3D" id="3.90.550.10">
    <property type="entry name" value="Spore Coat Polysaccharide Biosynthesis Protein SpsA, Chain A"/>
    <property type="match status" value="1"/>
</dbReference>
<evidence type="ECO:0000256" key="2">
    <source>
        <dbReference type="ARBA" id="ARBA00022676"/>
    </source>
</evidence>
<sequence length="226" mass="26425">MTIIGQELAKPEDQRLKWLLWHDRDTVLMNPQVPLDIFVPPEPQFSHINLLVTNDRNGLNNGVFLIRVSQWSFKLLASALSIREYQPEIPLKYTEQSGMEEAIKRPWWSPSVAYVPQRWFNGFPPDDDIARDHKPVHSREGSLLIHFASNRDGLRPERMAKWGEVAKSRNETWDKPVEETDYLEEIAEYWERVAKGESYEKINSDIGRRAWEEKGIKNVKKVDGNM</sequence>
<comment type="caution">
    <text evidence="4">The sequence shown here is derived from an EMBL/GenBank/DDBJ whole genome shotgun (WGS) entry which is preliminary data.</text>
</comment>
<evidence type="ECO:0000313" key="4">
    <source>
        <dbReference type="EMBL" id="KAL1596137.1"/>
    </source>
</evidence>
<evidence type="ECO:0008006" key="6">
    <source>
        <dbReference type="Google" id="ProtNLM"/>
    </source>
</evidence>
<keyword evidence="3" id="KW-0808">Transferase</keyword>
<dbReference type="EMBL" id="JAKIXB020000030">
    <property type="protein sequence ID" value="KAL1596137.1"/>
    <property type="molecule type" value="Genomic_DNA"/>
</dbReference>
<accession>A0ABR3QVF9</accession>
<protein>
    <recommendedName>
        <fullName evidence="6">Galactosyl transferase GMA12/MNN10 family protein</fullName>
    </recommendedName>
</protein>
<dbReference type="InterPro" id="IPR008630">
    <property type="entry name" value="Glyco_trans_34"/>
</dbReference>
<evidence type="ECO:0000256" key="3">
    <source>
        <dbReference type="ARBA" id="ARBA00022679"/>
    </source>
</evidence>
<evidence type="ECO:0000313" key="5">
    <source>
        <dbReference type="Proteomes" id="UP001521222"/>
    </source>
</evidence>
<keyword evidence="2" id="KW-0328">Glycosyltransferase</keyword>
<dbReference type="PANTHER" id="PTHR31306">
    <property type="entry name" value="ALPHA-1,6-MANNOSYLTRANSFERASE MNN11-RELATED"/>
    <property type="match status" value="1"/>
</dbReference>
<evidence type="ECO:0000256" key="1">
    <source>
        <dbReference type="ARBA" id="ARBA00005664"/>
    </source>
</evidence>
<reference evidence="4 5" key="1">
    <citation type="submission" date="2024-02" db="EMBL/GenBank/DDBJ databases">
        <title>De novo assembly and annotation of 12 fungi associated with fruit tree decline syndrome in Ontario, Canada.</title>
        <authorList>
            <person name="Sulman M."/>
            <person name="Ellouze W."/>
            <person name="Ilyukhin E."/>
        </authorList>
    </citation>
    <scope>NUCLEOTIDE SEQUENCE [LARGE SCALE GENOMIC DNA]</scope>
    <source>
        <strain evidence="4 5">M97-236</strain>
    </source>
</reference>
<comment type="similarity">
    <text evidence="1">Belongs to the glycosyltransferase 34 family.</text>
</comment>
<dbReference type="Pfam" id="PF05637">
    <property type="entry name" value="Glyco_transf_34"/>
    <property type="match status" value="1"/>
</dbReference>
<name>A0ABR3QVF9_9PLEO</name>
<proteinExistence type="inferred from homology"/>
<dbReference type="Proteomes" id="UP001521222">
    <property type="component" value="Unassembled WGS sequence"/>
</dbReference>
<gene>
    <name evidence="4" type="ORF">SLS59_008128</name>
</gene>
<organism evidence="4 5">
    <name type="scientific">Nothophoma quercina</name>
    <dbReference type="NCBI Taxonomy" id="749835"/>
    <lineage>
        <taxon>Eukaryota</taxon>
        <taxon>Fungi</taxon>
        <taxon>Dikarya</taxon>
        <taxon>Ascomycota</taxon>
        <taxon>Pezizomycotina</taxon>
        <taxon>Dothideomycetes</taxon>
        <taxon>Pleosporomycetidae</taxon>
        <taxon>Pleosporales</taxon>
        <taxon>Pleosporineae</taxon>
        <taxon>Didymellaceae</taxon>
        <taxon>Nothophoma</taxon>
    </lineage>
</organism>
<keyword evidence="5" id="KW-1185">Reference proteome</keyword>